<sequence>MSFISSIENVGEYALLMKKVLTIPDRMSEFLKEFIKGVFFLGVNSIWIVVIISFFIGAVIVLQIALNIDSPMLPRFTVGMVSREIILLEFSSTIMCLILAGKVGSNVASEIGTMRITEQIDALDIMGVNSANYLIFPKIASFVAFMPVLVIFSMFTGLSGGYIICLVLGTPSVETYVYGIQAFFRESFIWYSIAKSMVFGFIIASVAAYFGYTAKGGALEVGQASTNSVVINSVLILVCDLVFTQLVLG</sequence>
<evidence type="ECO:0000313" key="3">
    <source>
        <dbReference type="Proteomes" id="UP000187464"/>
    </source>
</evidence>
<dbReference type="GO" id="GO:0005548">
    <property type="term" value="F:phospholipid transporter activity"/>
    <property type="evidence" value="ECO:0007669"/>
    <property type="project" value="TreeGrafter"/>
</dbReference>
<dbReference type="Pfam" id="PF02405">
    <property type="entry name" value="MlaE"/>
    <property type="match status" value="1"/>
</dbReference>
<protein>
    <submittedName>
        <fullName evidence="2">ABC transport permease subunit</fullName>
    </submittedName>
</protein>
<dbReference type="STRING" id="1642647.PSM36_0115"/>
<dbReference type="AlphaFoldDB" id="A0A1R3STN7"/>
<reference evidence="2 3" key="1">
    <citation type="submission" date="2016-08" db="EMBL/GenBank/DDBJ databases">
        <authorList>
            <person name="Seilhamer J.J."/>
        </authorList>
    </citation>
    <scope>NUCLEOTIDE SEQUENCE [LARGE SCALE GENOMIC DNA]</scope>
    <source>
        <strain evidence="2">M3/6</strain>
    </source>
</reference>
<dbReference type="Proteomes" id="UP000187464">
    <property type="component" value="Chromosome I"/>
</dbReference>
<feature type="transmembrane region" description="Helical" evidence="1">
    <location>
        <begin position="85"/>
        <end position="105"/>
    </location>
</feature>
<gene>
    <name evidence="2" type="ORF">PSM36_0115</name>
</gene>
<dbReference type="PANTHER" id="PTHR30188:SF4">
    <property type="entry name" value="PROTEIN TRIGALACTOSYLDIACYLGLYCEROL 1, CHLOROPLASTIC"/>
    <property type="match status" value="1"/>
</dbReference>
<feature type="transmembrane region" description="Helical" evidence="1">
    <location>
        <begin position="142"/>
        <end position="169"/>
    </location>
</feature>
<dbReference type="EMBL" id="LT605205">
    <property type="protein sequence ID" value="SCD18951.1"/>
    <property type="molecule type" value="Genomic_DNA"/>
</dbReference>
<feature type="transmembrane region" description="Helical" evidence="1">
    <location>
        <begin position="224"/>
        <end position="248"/>
    </location>
</feature>
<feature type="transmembrane region" description="Helical" evidence="1">
    <location>
        <begin position="189"/>
        <end position="212"/>
    </location>
</feature>
<dbReference type="GO" id="GO:0043190">
    <property type="term" value="C:ATP-binding cassette (ABC) transporter complex"/>
    <property type="evidence" value="ECO:0007669"/>
    <property type="project" value="InterPro"/>
</dbReference>
<keyword evidence="1" id="KW-0472">Membrane</keyword>
<dbReference type="KEGG" id="psac:PSM36_0115"/>
<accession>A0A1R3STN7</accession>
<organism evidence="2 3">
    <name type="scientific">Proteiniphilum saccharofermentans</name>
    <dbReference type="NCBI Taxonomy" id="1642647"/>
    <lineage>
        <taxon>Bacteria</taxon>
        <taxon>Pseudomonadati</taxon>
        <taxon>Bacteroidota</taxon>
        <taxon>Bacteroidia</taxon>
        <taxon>Bacteroidales</taxon>
        <taxon>Dysgonomonadaceae</taxon>
        <taxon>Proteiniphilum</taxon>
    </lineage>
</organism>
<name>A0A1R3STN7_9BACT</name>
<keyword evidence="1" id="KW-1133">Transmembrane helix</keyword>
<dbReference type="PANTHER" id="PTHR30188">
    <property type="entry name" value="ABC TRANSPORTER PERMEASE PROTEIN-RELATED"/>
    <property type="match status" value="1"/>
</dbReference>
<keyword evidence="3" id="KW-1185">Reference proteome</keyword>
<keyword evidence="1" id="KW-0812">Transmembrane</keyword>
<dbReference type="InterPro" id="IPR030802">
    <property type="entry name" value="Permease_MalE"/>
</dbReference>
<dbReference type="RefSeq" id="WP_076928336.1">
    <property type="nucleotide sequence ID" value="NZ_LT605205.1"/>
</dbReference>
<evidence type="ECO:0000256" key="1">
    <source>
        <dbReference type="SAM" id="Phobius"/>
    </source>
</evidence>
<feature type="transmembrane region" description="Helical" evidence="1">
    <location>
        <begin position="37"/>
        <end position="65"/>
    </location>
</feature>
<evidence type="ECO:0000313" key="2">
    <source>
        <dbReference type="EMBL" id="SCD18951.1"/>
    </source>
</evidence>
<proteinExistence type="predicted"/>